<name>I4AGT3_BERLS</name>
<dbReference type="EMBL" id="CP003345">
    <property type="protein sequence ID" value="AFM03168.1"/>
    <property type="molecule type" value="Genomic_DNA"/>
</dbReference>
<evidence type="ECO:0000256" key="3">
    <source>
        <dbReference type="ARBA" id="ARBA00022989"/>
    </source>
</evidence>
<dbReference type="KEGG" id="fli:Fleli_0707"/>
<evidence type="ECO:0000313" key="7">
    <source>
        <dbReference type="Proteomes" id="UP000006054"/>
    </source>
</evidence>
<keyword evidence="3" id="KW-1133">Transmembrane helix</keyword>
<dbReference type="InterPro" id="IPR002035">
    <property type="entry name" value="VWF_A"/>
</dbReference>
<dbReference type="Pfam" id="PF00092">
    <property type="entry name" value="VWA"/>
    <property type="match status" value="1"/>
</dbReference>
<evidence type="ECO:0000256" key="2">
    <source>
        <dbReference type="ARBA" id="ARBA00022692"/>
    </source>
</evidence>
<evidence type="ECO:0000259" key="5">
    <source>
        <dbReference type="PROSITE" id="PS50234"/>
    </source>
</evidence>
<dbReference type="SMART" id="SM00327">
    <property type="entry name" value="VWA"/>
    <property type="match status" value="1"/>
</dbReference>
<evidence type="ECO:0000256" key="4">
    <source>
        <dbReference type="ARBA" id="ARBA00023136"/>
    </source>
</evidence>
<dbReference type="eggNOG" id="COG2304">
    <property type="taxonomic scope" value="Bacteria"/>
</dbReference>
<dbReference type="PROSITE" id="PS50234">
    <property type="entry name" value="VWFA"/>
    <property type="match status" value="1"/>
</dbReference>
<dbReference type="Gene3D" id="3.40.50.410">
    <property type="entry name" value="von Willebrand factor, type A domain"/>
    <property type="match status" value="1"/>
</dbReference>
<dbReference type="OrthoDB" id="6206554at2"/>
<keyword evidence="4" id="KW-0472">Membrane</keyword>
<keyword evidence="1" id="KW-1003">Cell membrane</keyword>
<dbReference type="PANTHER" id="PTHR22550">
    <property type="entry name" value="SPORE GERMINATION PROTEIN"/>
    <property type="match status" value="1"/>
</dbReference>
<dbReference type="InterPro" id="IPR050768">
    <property type="entry name" value="UPF0353/GerABKA_families"/>
</dbReference>
<feature type="domain" description="VWFA" evidence="5">
    <location>
        <begin position="50"/>
        <end position="240"/>
    </location>
</feature>
<evidence type="ECO:0000256" key="1">
    <source>
        <dbReference type="ARBA" id="ARBA00022475"/>
    </source>
</evidence>
<gene>
    <name evidence="6" type="ordered locus">Fleli_0707</name>
</gene>
<sequence length="247" mass="27277" precursor="true">MTYSNFSQKSVQQLIIFSFLAFIFSFSFITNSFAQDESATDSTPTEEHMDVILAIDVSSSMKVEDVTPTRLEAVKSAAQQLMSVHPTARYGIILFAGESMIYARLGDPDIDLYQLLEQINTDLVDGTGTVIGEALDASIKEFERVGSTNRKIIIFSDGATSETDNLFKRALFLTSKKNVEVYAIGVGQAGEASITTPDQEHITIKSPYNDESLKAISTFTNGKYYHAQSFEEMSKIAEEISLLLNSK</sequence>
<dbReference type="Proteomes" id="UP000006054">
    <property type="component" value="Chromosome"/>
</dbReference>
<organism evidence="6 7">
    <name type="scientific">Bernardetia litoralis (strain ATCC 23117 / DSM 6794 / NBRC 15988 / NCIMB 1366 / Fx l1 / Sio-4)</name>
    <name type="common">Flexibacter litoralis</name>
    <dbReference type="NCBI Taxonomy" id="880071"/>
    <lineage>
        <taxon>Bacteria</taxon>
        <taxon>Pseudomonadati</taxon>
        <taxon>Bacteroidota</taxon>
        <taxon>Cytophagia</taxon>
        <taxon>Cytophagales</taxon>
        <taxon>Bernardetiaceae</taxon>
        <taxon>Bernardetia</taxon>
    </lineage>
</organism>
<accession>I4AGT3</accession>
<dbReference type="AlphaFoldDB" id="I4AGT3"/>
<dbReference type="InterPro" id="IPR036465">
    <property type="entry name" value="vWFA_dom_sf"/>
</dbReference>
<dbReference type="SUPFAM" id="SSF53300">
    <property type="entry name" value="vWA-like"/>
    <property type="match status" value="1"/>
</dbReference>
<proteinExistence type="predicted"/>
<keyword evidence="7" id="KW-1185">Reference proteome</keyword>
<dbReference type="HOGENOM" id="CLU_024570_0_0_10"/>
<protein>
    <submittedName>
        <fullName evidence="6">Uncharacterized protein containing a von Willebrand factor type A (VWA) domain</fullName>
    </submittedName>
</protein>
<evidence type="ECO:0000313" key="6">
    <source>
        <dbReference type="EMBL" id="AFM03168.1"/>
    </source>
</evidence>
<dbReference type="STRING" id="880071.Fleli_0707"/>
<reference evidence="7" key="1">
    <citation type="submission" date="2012-06" db="EMBL/GenBank/DDBJ databases">
        <title>The complete genome of Flexibacter litoralis DSM 6794.</title>
        <authorList>
            <person name="Lucas S."/>
            <person name="Copeland A."/>
            <person name="Lapidus A."/>
            <person name="Glavina del Rio T."/>
            <person name="Dalin E."/>
            <person name="Tice H."/>
            <person name="Bruce D."/>
            <person name="Goodwin L."/>
            <person name="Pitluck S."/>
            <person name="Peters L."/>
            <person name="Ovchinnikova G."/>
            <person name="Lu M."/>
            <person name="Kyrpides N."/>
            <person name="Mavromatis K."/>
            <person name="Ivanova N."/>
            <person name="Brettin T."/>
            <person name="Detter J.C."/>
            <person name="Han C."/>
            <person name="Larimer F."/>
            <person name="Land M."/>
            <person name="Hauser L."/>
            <person name="Markowitz V."/>
            <person name="Cheng J.-F."/>
            <person name="Hugenholtz P."/>
            <person name="Woyke T."/>
            <person name="Wu D."/>
            <person name="Spring S."/>
            <person name="Lang E."/>
            <person name="Kopitz M."/>
            <person name="Brambilla E."/>
            <person name="Klenk H.-P."/>
            <person name="Eisen J.A."/>
        </authorList>
    </citation>
    <scope>NUCLEOTIDE SEQUENCE [LARGE SCALE GENOMIC DNA]</scope>
    <source>
        <strain evidence="7">ATCC 23117 / DSM 6794 / NBRC 15988 / NCIMB 1366 / Sio-4</strain>
    </source>
</reference>
<dbReference type="RefSeq" id="WP_014796627.1">
    <property type="nucleotide sequence ID" value="NC_018018.1"/>
</dbReference>
<dbReference type="PANTHER" id="PTHR22550:SF5">
    <property type="entry name" value="LEUCINE ZIPPER PROTEIN 4"/>
    <property type="match status" value="1"/>
</dbReference>
<keyword evidence="2" id="KW-0812">Transmembrane</keyword>